<dbReference type="GO" id="GO:0045786">
    <property type="term" value="P:negative regulation of cell cycle"/>
    <property type="evidence" value="ECO:0007669"/>
    <property type="project" value="TreeGrafter"/>
</dbReference>
<feature type="compositionally biased region" description="Basic and acidic residues" evidence="1">
    <location>
        <begin position="61"/>
        <end position="71"/>
    </location>
</feature>
<dbReference type="GO" id="GO:0008285">
    <property type="term" value="P:negative regulation of cell population proliferation"/>
    <property type="evidence" value="ECO:0007669"/>
    <property type="project" value="TreeGrafter"/>
</dbReference>
<feature type="compositionally biased region" description="Basic and acidic residues" evidence="1">
    <location>
        <begin position="35"/>
        <end position="50"/>
    </location>
</feature>
<accession>A0A9N9RPU8</accession>
<dbReference type="OrthoDB" id="10030453at2759"/>
<protein>
    <submittedName>
        <fullName evidence="2">Uncharacterized protein</fullName>
    </submittedName>
</protein>
<evidence type="ECO:0000313" key="3">
    <source>
        <dbReference type="Proteomes" id="UP001153620"/>
    </source>
</evidence>
<organism evidence="2 3">
    <name type="scientific">Chironomus riparius</name>
    <dbReference type="NCBI Taxonomy" id="315576"/>
    <lineage>
        <taxon>Eukaryota</taxon>
        <taxon>Metazoa</taxon>
        <taxon>Ecdysozoa</taxon>
        <taxon>Arthropoda</taxon>
        <taxon>Hexapoda</taxon>
        <taxon>Insecta</taxon>
        <taxon>Pterygota</taxon>
        <taxon>Neoptera</taxon>
        <taxon>Endopterygota</taxon>
        <taxon>Diptera</taxon>
        <taxon>Nematocera</taxon>
        <taxon>Chironomoidea</taxon>
        <taxon>Chironomidae</taxon>
        <taxon>Chironominae</taxon>
        <taxon>Chironomus</taxon>
    </lineage>
</organism>
<name>A0A9N9RPU8_9DIPT</name>
<dbReference type="AlphaFoldDB" id="A0A9N9RPU8"/>
<feature type="region of interest" description="Disordered" evidence="1">
    <location>
        <begin position="24"/>
        <end position="71"/>
    </location>
</feature>
<keyword evidence="3" id="KW-1185">Reference proteome</keyword>
<reference evidence="2" key="1">
    <citation type="submission" date="2022-01" db="EMBL/GenBank/DDBJ databases">
        <authorList>
            <person name="King R."/>
        </authorList>
    </citation>
    <scope>NUCLEOTIDE SEQUENCE</scope>
</reference>
<evidence type="ECO:0000256" key="1">
    <source>
        <dbReference type="SAM" id="MobiDB-lite"/>
    </source>
</evidence>
<gene>
    <name evidence="2" type="ORF">CHIRRI_LOCUS5442</name>
</gene>
<evidence type="ECO:0000313" key="2">
    <source>
        <dbReference type="EMBL" id="CAG9802535.1"/>
    </source>
</evidence>
<dbReference type="InterPro" id="IPR018792">
    <property type="entry name" value="NUPR1-like"/>
</dbReference>
<dbReference type="PANTHER" id="PTHR17149:SF4">
    <property type="entry name" value="RH17958P"/>
    <property type="match status" value="1"/>
</dbReference>
<dbReference type="EMBL" id="OU895878">
    <property type="protein sequence ID" value="CAG9802535.1"/>
    <property type="molecule type" value="Genomic_DNA"/>
</dbReference>
<sequence>MSSPKNSNPDYEKYEQYEFENDKHMYSGHSGKGRTKAEVAAHTNHNDPSGHTRKIVTKLQNSEKNKKEAKN</sequence>
<dbReference type="GO" id="GO:0005634">
    <property type="term" value="C:nucleus"/>
    <property type="evidence" value="ECO:0007669"/>
    <property type="project" value="TreeGrafter"/>
</dbReference>
<dbReference type="PANTHER" id="PTHR17149">
    <property type="entry name" value="NUCLEAR PROTEIN 1 AND 2"/>
    <property type="match status" value="1"/>
</dbReference>
<reference evidence="2" key="2">
    <citation type="submission" date="2022-10" db="EMBL/GenBank/DDBJ databases">
        <authorList>
            <consortium name="ENA_rothamsted_submissions"/>
            <consortium name="culmorum"/>
            <person name="King R."/>
        </authorList>
    </citation>
    <scope>NUCLEOTIDE SEQUENCE</scope>
</reference>
<dbReference type="Pfam" id="PF10195">
    <property type="entry name" value="Phospho_p8"/>
    <property type="match status" value="1"/>
</dbReference>
<dbReference type="Proteomes" id="UP001153620">
    <property type="component" value="Chromosome 2"/>
</dbReference>
<proteinExistence type="predicted"/>
<dbReference type="GO" id="GO:0006357">
    <property type="term" value="P:regulation of transcription by RNA polymerase II"/>
    <property type="evidence" value="ECO:0007669"/>
    <property type="project" value="TreeGrafter"/>
</dbReference>